<dbReference type="AlphaFoldDB" id="A0A7C0Y771"/>
<evidence type="ECO:0000313" key="3">
    <source>
        <dbReference type="EMBL" id="HDD44270.1"/>
    </source>
</evidence>
<name>A0A7C0Y771_DESA2</name>
<dbReference type="CDD" id="cd07381">
    <property type="entry name" value="MPP_CapA"/>
    <property type="match status" value="1"/>
</dbReference>
<comment type="caution">
    <text evidence="3">The sequence shown here is derived from an EMBL/GenBank/DDBJ whole genome shotgun (WGS) entry which is preliminary data.</text>
</comment>
<organism evidence="3">
    <name type="scientific">Desulfofervidus auxilii</name>
    <dbReference type="NCBI Taxonomy" id="1621989"/>
    <lineage>
        <taxon>Bacteria</taxon>
        <taxon>Pseudomonadati</taxon>
        <taxon>Thermodesulfobacteriota</taxon>
        <taxon>Candidatus Desulfofervidia</taxon>
        <taxon>Candidatus Desulfofervidales</taxon>
        <taxon>Candidatus Desulfofervidaceae</taxon>
        <taxon>Candidatus Desulfofervidus</taxon>
    </lineage>
</organism>
<dbReference type="Pfam" id="PF09587">
    <property type="entry name" value="PGA_cap"/>
    <property type="match status" value="1"/>
</dbReference>
<dbReference type="EMBL" id="DRBS01000207">
    <property type="protein sequence ID" value="HDD44270.1"/>
    <property type="molecule type" value="Genomic_DNA"/>
</dbReference>
<gene>
    <name evidence="3" type="ORF">ENG63_05355</name>
</gene>
<evidence type="ECO:0000256" key="1">
    <source>
        <dbReference type="ARBA" id="ARBA00005662"/>
    </source>
</evidence>
<protein>
    <submittedName>
        <fullName evidence="3">CapA family protein</fullName>
    </submittedName>
</protein>
<dbReference type="SMART" id="SM00854">
    <property type="entry name" value="PGA_cap"/>
    <property type="match status" value="1"/>
</dbReference>
<feature type="domain" description="Capsule synthesis protein CapA" evidence="2">
    <location>
        <begin position="24"/>
        <end position="260"/>
    </location>
</feature>
<reference evidence="3" key="1">
    <citation type="journal article" date="2020" name="mSystems">
        <title>Genome- and Community-Level Interaction Insights into Carbon Utilization and Element Cycling Functions of Hydrothermarchaeota in Hydrothermal Sediment.</title>
        <authorList>
            <person name="Zhou Z."/>
            <person name="Liu Y."/>
            <person name="Xu W."/>
            <person name="Pan J."/>
            <person name="Luo Z.H."/>
            <person name="Li M."/>
        </authorList>
    </citation>
    <scope>NUCLEOTIDE SEQUENCE [LARGE SCALE GENOMIC DNA]</scope>
    <source>
        <strain evidence="3">HyVt-233</strain>
    </source>
</reference>
<dbReference type="InterPro" id="IPR019079">
    <property type="entry name" value="Capsule_synth_CapA"/>
</dbReference>
<dbReference type="PANTHER" id="PTHR33393">
    <property type="entry name" value="POLYGLUTAMINE SYNTHESIS ACCESSORY PROTEIN RV0574C-RELATED"/>
    <property type="match status" value="1"/>
</dbReference>
<dbReference type="InterPro" id="IPR052169">
    <property type="entry name" value="CW_Biosynth-Accessory"/>
</dbReference>
<accession>A0A7C0Y771</accession>
<dbReference type="Proteomes" id="UP000886289">
    <property type="component" value="Unassembled WGS sequence"/>
</dbReference>
<evidence type="ECO:0000259" key="2">
    <source>
        <dbReference type="SMART" id="SM00854"/>
    </source>
</evidence>
<proteinExistence type="inferred from homology"/>
<dbReference type="InterPro" id="IPR029052">
    <property type="entry name" value="Metallo-depent_PP-like"/>
</dbReference>
<dbReference type="SUPFAM" id="SSF56300">
    <property type="entry name" value="Metallo-dependent phosphatases"/>
    <property type="match status" value="1"/>
</dbReference>
<comment type="similarity">
    <text evidence="1">Belongs to the CapA family.</text>
</comment>
<sequence>MVKFLDDGTIIIREFNFTSSEQVCLTAVGDICLATGVKKYLKEKGGIFPFIHCQEELKETDILFGNLEMVICKNKNYSLSSKLDMCVPANLCTGLVNVGFDILNLANNHILDFGSQTVEDTISFLNKSNIQFIGYGKNLEDAWTHRIIEKKGIKIGFFGISDNWGQGAHKNKPGVAIYDKKKALYKVKELKKIVDHVIVSIHADLEFANYPDPERIQFSRKLIDYGASLILEHHPHVPQGIEVYKNGLIIYSLGNFIFDVEGSEYLKKGSKYTNISFILKVF</sequence>
<dbReference type="Gene3D" id="3.60.21.10">
    <property type="match status" value="1"/>
</dbReference>
<dbReference type="PANTHER" id="PTHR33393:SF11">
    <property type="entry name" value="POLYGLUTAMINE SYNTHESIS ACCESSORY PROTEIN RV0574C-RELATED"/>
    <property type="match status" value="1"/>
</dbReference>